<feature type="domain" description="HAMP" evidence="8">
    <location>
        <begin position="356"/>
        <end position="410"/>
    </location>
</feature>
<dbReference type="SMART" id="SM00304">
    <property type="entry name" value="HAMP"/>
    <property type="match status" value="2"/>
</dbReference>
<evidence type="ECO:0000256" key="3">
    <source>
        <dbReference type="ARBA" id="ARBA00029447"/>
    </source>
</evidence>
<evidence type="ECO:0000259" key="7">
    <source>
        <dbReference type="PROSITE" id="PS50111"/>
    </source>
</evidence>
<dbReference type="InterPro" id="IPR003660">
    <property type="entry name" value="HAMP_dom"/>
</dbReference>
<dbReference type="PANTHER" id="PTHR32089:SF55">
    <property type="entry name" value="METHYL ACCEPTING SENSORY TRANSDUCER WITH CACHE_2 SMALL MOLECULE BINDING DOMAIN"/>
    <property type="match status" value="1"/>
</dbReference>
<dbReference type="Gene3D" id="3.30.450.20">
    <property type="entry name" value="PAS domain"/>
    <property type="match status" value="2"/>
</dbReference>
<feature type="transmembrane region" description="Helical" evidence="6">
    <location>
        <begin position="336"/>
        <end position="359"/>
    </location>
</feature>
<sequence length="688" mass="75069">MNITIRWKLSILVAGVLLAVSSFFCLNLLLIETGVLNQQKVLVSEQVESLVNANLQGQVETMTRSVSEYYQRTDDKEIREALFQEVSGLRVAIGNMYDNNLTDDAAMTLYTFINEYQWGSGRYLFAYDADTLSNEASGNGEVAVGNSFDAQDEKGNYYARDIVSSARQHDIGFSSYFFTNPQTGKVEEKLSASFYFAPLNLVIGTGEYVSTLKQQATEAALLAIASSRFGEHGYFWVQDKNGTLLTHPDPALIGSVTPSSREVARQLATRSQASVLTQEVHPDTQLPENRLTFAKQVFPRWGWVIVTGTFQRDVTGIEESLGVAMADLFDAEVGKALIYTVVLLILTMILSVFLLNLIIAEMVDLKLRIDNLSTGDADLTARLEVKSRDELGAIRESFNDFVGNLQSMMLDISQASGHITVGLDQLNEQTERNSRALDRHSSETELAVTAITQVSSTADTVARSSENTSDKTRQANDEARESKVTVVEAGDSVRALVEEMGTASACIDTMNQNTRNIVSVLSIIGDIADQTNLLALNAAIEAARAGEQGRGFAVVAEEVRNLASRTQKSTSEINEILGTLQQGAEEAVTLMDGTRSSCQRVADNTTRITERLDQMTDSISDIDALSGQIATAAQEQSSVSEEISANVHTIQEMAAELAQNGEETAVSTRSLAAANEQLSTLVGRFRLR</sequence>
<dbReference type="PROSITE" id="PS50885">
    <property type="entry name" value="HAMP"/>
    <property type="match status" value="1"/>
</dbReference>
<dbReference type="Pfam" id="PF00015">
    <property type="entry name" value="MCPsignal"/>
    <property type="match status" value="1"/>
</dbReference>
<evidence type="ECO:0000256" key="1">
    <source>
        <dbReference type="ARBA" id="ARBA00004370"/>
    </source>
</evidence>
<evidence type="ECO:0000259" key="8">
    <source>
        <dbReference type="PROSITE" id="PS50885"/>
    </source>
</evidence>
<protein>
    <submittedName>
        <fullName evidence="9">Methyl-accepting chemotaxis sensory transducer with Cache sensor</fullName>
    </submittedName>
</protein>
<dbReference type="FunFam" id="1.10.287.950:FF:000001">
    <property type="entry name" value="Methyl-accepting chemotaxis sensory transducer"/>
    <property type="match status" value="1"/>
</dbReference>
<dbReference type="PANTHER" id="PTHR32089">
    <property type="entry name" value="METHYL-ACCEPTING CHEMOTAXIS PROTEIN MCPB"/>
    <property type="match status" value="1"/>
</dbReference>
<dbReference type="OrthoDB" id="2489132at2"/>
<feature type="compositionally biased region" description="Basic and acidic residues" evidence="5">
    <location>
        <begin position="468"/>
        <end position="482"/>
    </location>
</feature>
<keyword evidence="10" id="KW-1185">Reference proteome</keyword>
<feature type="region of interest" description="Disordered" evidence="5">
    <location>
        <begin position="457"/>
        <end position="482"/>
    </location>
</feature>
<dbReference type="Gene3D" id="1.10.287.950">
    <property type="entry name" value="Methyl-accepting chemotaxis protein"/>
    <property type="match status" value="1"/>
</dbReference>
<evidence type="ECO:0000256" key="6">
    <source>
        <dbReference type="SAM" id="Phobius"/>
    </source>
</evidence>
<gene>
    <name evidence="9" type="ORF">SAMN04488540_10586</name>
</gene>
<keyword evidence="2 4" id="KW-0807">Transducer</keyword>
<evidence type="ECO:0000256" key="4">
    <source>
        <dbReference type="PROSITE-ProRule" id="PRU00284"/>
    </source>
</evidence>
<dbReference type="EMBL" id="FNEM01000005">
    <property type="protein sequence ID" value="SDJ12884.1"/>
    <property type="molecule type" value="Genomic_DNA"/>
</dbReference>
<dbReference type="CDD" id="cd06225">
    <property type="entry name" value="HAMP"/>
    <property type="match status" value="1"/>
</dbReference>
<dbReference type="SUPFAM" id="SSF58104">
    <property type="entry name" value="Methyl-accepting chemotaxis protein (MCP) signaling domain"/>
    <property type="match status" value="1"/>
</dbReference>
<name>A0A1G8R7C8_9GAMM</name>
<dbReference type="GO" id="GO:0006935">
    <property type="term" value="P:chemotaxis"/>
    <property type="evidence" value="ECO:0007669"/>
    <property type="project" value="UniProtKB-ARBA"/>
</dbReference>
<dbReference type="PROSITE" id="PS50111">
    <property type="entry name" value="CHEMOTAXIS_TRANSDUC_2"/>
    <property type="match status" value="1"/>
</dbReference>
<dbReference type="CDD" id="cd18774">
    <property type="entry name" value="PDC2_HK_sensor"/>
    <property type="match status" value="1"/>
</dbReference>
<comment type="similarity">
    <text evidence="3">Belongs to the methyl-accepting chemotaxis (MCP) protein family.</text>
</comment>
<reference evidence="10" key="1">
    <citation type="submission" date="2016-10" db="EMBL/GenBank/DDBJ databases">
        <authorList>
            <person name="Varghese N."/>
            <person name="Submissions S."/>
        </authorList>
    </citation>
    <scope>NUCLEOTIDE SEQUENCE [LARGE SCALE GENOMIC DNA]</scope>
    <source>
        <strain evidence="10">DSM 23317</strain>
    </source>
</reference>
<dbReference type="Pfam" id="PF00672">
    <property type="entry name" value="HAMP"/>
    <property type="match status" value="1"/>
</dbReference>
<comment type="subcellular location">
    <subcellularLocation>
        <location evidence="1">Membrane</location>
    </subcellularLocation>
</comment>
<evidence type="ECO:0000313" key="9">
    <source>
        <dbReference type="EMBL" id="SDJ12884.1"/>
    </source>
</evidence>
<evidence type="ECO:0000313" key="10">
    <source>
        <dbReference type="Proteomes" id="UP000199527"/>
    </source>
</evidence>
<evidence type="ECO:0000256" key="2">
    <source>
        <dbReference type="ARBA" id="ARBA00023224"/>
    </source>
</evidence>
<dbReference type="Pfam" id="PF08269">
    <property type="entry name" value="dCache_2"/>
    <property type="match status" value="1"/>
</dbReference>
<accession>A0A1G8R7C8</accession>
<keyword evidence="6" id="KW-0472">Membrane</keyword>
<dbReference type="SMART" id="SM00283">
    <property type="entry name" value="MA"/>
    <property type="match status" value="1"/>
</dbReference>
<keyword evidence="6" id="KW-0812">Transmembrane</keyword>
<evidence type="ECO:0000256" key="5">
    <source>
        <dbReference type="SAM" id="MobiDB-lite"/>
    </source>
</evidence>
<dbReference type="AlphaFoldDB" id="A0A1G8R7C8"/>
<dbReference type="InterPro" id="IPR004010">
    <property type="entry name" value="Double_Cache_2"/>
</dbReference>
<feature type="domain" description="Methyl-accepting transducer" evidence="7">
    <location>
        <begin position="415"/>
        <end position="651"/>
    </location>
</feature>
<organism evidence="9 10">
    <name type="scientific">Ferrimonas sediminum</name>
    <dbReference type="NCBI Taxonomy" id="718193"/>
    <lineage>
        <taxon>Bacteria</taxon>
        <taxon>Pseudomonadati</taxon>
        <taxon>Pseudomonadota</taxon>
        <taxon>Gammaproteobacteria</taxon>
        <taxon>Alteromonadales</taxon>
        <taxon>Ferrimonadaceae</taxon>
        <taxon>Ferrimonas</taxon>
    </lineage>
</organism>
<proteinExistence type="inferred from homology"/>
<feature type="compositionally biased region" description="Polar residues" evidence="5">
    <location>
        <begin position="457"/>
        <end position="467"/>
    </location>
</feature>
<keyword evidence="6" id="KW-1133">Transmembrane helix</keyword>
<dbReference type="Proteomes" id="UP000199527">
    <property type="component" value="Unassembled WGS sequence"/>
</dbReference>
<dbReference type="GO" id="GO:0007165">
    <property type="term" value="P:signal transduction"/>
    <property type="evidence" value="ECO:0007669"/>
    <property type="project" value="UniProtKB-KW"/>
</dbReference>
<dbReference type="CDD" id="cd11386">
    <property type="entry name" value="MCP_signal"/>
    <property type="match status" value="1"/>
</dbReference>
<dbReference type="InterPro" id="IPR004089">
    <property type="entry name" value="MCPsignal_dom"/>
</dbReference>
<dbReference type="GO" id="GO:0016020">
    <property type="term" value="C:membrane"/>
    <property type="evidence" value="ECO:0007669"/>
    <property type="project" value="UniProtKB-SubCell"/>
</dbReference>